<keyword evidence="6" id="KW-1185">Reference proteome</keyword>
<feature type="domain" description="HTH cro/C1-type" evidence="4">
    <location>
        <begin position="139"/>
        <end position="194"/>
    </location>
</feature>
<dbReference type="KEGG" id="aqu:105313684"/>
<gene>
    <name evidence="5" type="primary">105313684</name>
</gene>
<name>A0A1X7UBF6_AMPQE</name>
<evidence type="ECO:0000259" key="4">
    <source>
        <dbReference type="PROSITE" id="PS50943"/>
    </source>
</evidence>
<dbReference type="OrthoDB" id="10253401at2759"/>
<feature type="domain" description="DRBM" evidence="3">
    <location>
        <begin position="4"/>
        <end position="72"/>
    </location>
</feature>
<reference evidence="6" key="1">
    <citation type="journal article" date="2010" name="Nature">
        <title>The Amphimedon queenslandica genome and the evolution of animal complexity.</title>
        <authorList>
            <person name="Srivastava M."/>
            <person name="Simakov O."/>
            <person name="Chapman J."/>
            <person name="Fahey B."/>
            <person name="Gauthier M.E."/>
            <person name="Mitros T."/>
            <person name="Richards G.S."/>
            <person name="Conaco C."/>
            <person name="Dacre M."/>
            <person name="Hellsten U."/>
            <person name="Larroux C."/>
            <person name="Putnam N.H."/>
            <person name="Stanke M."/>
            <person name="Adamska M."/>
            <person name="Darling A."/>
            <person name="Degnan S.M."/>
            <person name="Oakley T.H."/>
            <person name="Plachetzki D.C."/>
            <person name="Zhai Y."/>
            <person name="Adamski M."/>
            <person name="Calcino A."/>
            <person name="Cummins S.F."/>
            <person name="Goodstein D.M."/>
            <person name="Harris C."/>
            <person name="Jackson D.J."/>
            <person name="Leys S.P."/>
            <person name="Shu S."/>
            <person name="Woodcroft B.J."/>
            <person name="Vervoort M."/>
            <person name="Kosik K.S."/>
            <person name="Manning G."/>
            <person name="Degnan B.M."/>
            <person name="Rokhsar D.S."/>
        </authorList>
    </citation>
    <scope>NUCLEOTIDE SEQUENCE [LARGE SCALE GENOMIC DNA]</scope>
</reference>
<dbReference type="Pfam" id="PF00035">
    <property type="entry name" value="dsrm"/>
    <property type="match status" value="1"/>
</dbReference>
<protein>
    <recommendedName>
        <fullName evidence="7">HTH cro/C1-type domain-containing protein</fullName>
    </recommendedName>
</protein>
<dbReference type="STRING" id="400682.A0A1X7UBF6"/>
<organism evidence="5">
    <name type="scientific">Amphimedon queenslandica</name>
    <name type="common">Sponge</name>
    <dbReference type="NCBI Taxonomy" id="400682"/>
    <lineage>
        <taxon>Eukaryota</taxon>
        <taxon>Metazoa</taxon>
        <taxon>Porifera</taxon>
        <taxon>Demospongiae</taxon>
        <taxon>Heteroscleromorpha</taxon>
        <taxon>Haplosclerida</taxon>
        <taxon>Niphatidae</taxon>
        <taxon>Amphimedon</taxon>
    </lineage>
</organism>
<keyword evidence="2" id="KW-0694">RNA-binding</keyword>
<reference evidence="5" key="2">
    <citation type="submission" date="2017-05" db="UniProtKB">
        <authorList>
            <consortium name="EnsemblMetazoa"/>
        </authorList>
    </citation>
    <scope>IDENTIFICATION</scope>
</reference>
<evidence type="ECO:0000313" key="5">
    <source>
        <dbReference type="EnsemblMetazoa" id="Aqu2.1.24824_001"/>
    </source>
</evidence>
<dbReference type="Gene3D" id="1.10.260.40">
    <property type="entry name" value="lambda repressor-like DNA-binding domains"/>
    <property type="match status" value="1"/>
</dbReference>
<dbReference type="SUPFAM" id="SSF47413">
    <property type="entry name" value="lambda repressor-like DNA-binding domains"/>
    <property type="match status" value="1"/>
</dbReference>
<dbReference type="SUPFAM" id="SSF54768">
    <property type="entry name" value="dsRNA-binding domain-like"/>
    <property type="match status" value="1"/>
</dbReference>
<dbReference type="Pfam" id="PF01381">
    <property type="entry name" value="HTH_3"/>
    <property type="match status" value="1"/>
</dbReference>
<dbReference type="InterPro" id="IPR014720">
    <property type="entry name" value="dsRBD_dom"/>
</dbReference>
<accession>A0A1X7UBF6</accession>
<dbReference type="AlphaFoldDB" id="A0A1X7UBF6"/>
<dbReference type="PANTHER" id="PTHR10245">
    <property type="entry name" value="ENDOTHELIAL DIFFERENTIATION-RELATED FACTOR 1 MULTIPROTEIN BRIDGING FACTOR 1"/>
    <property type="match status" value="1"/>
</dbReference>
<dbReference type="Proteomes" id="UP000007879">
    <property type="component" value="Unassembled WGS sequence"/>
</dbReference>
<keyword evidence="1" id="KW-0238">DNA-binding</keyword>
<evidence type="ECO:0008006" key="7">
    <source>
        <dbReference type="Google" id="ProtNLM"/>
    </source>
</evidence>
<evidence type="ECO:0000256" key="2">
    <source>
        <dbReference type="PROSITE-ProRule" id="PRU00266"/>
    </source>
</evidence>
<dbReference type="GO" id="GO:0005634">
    <property type="term" value="C:nucleus"/>
    <property type="evidence" value="ECO:0007669"/>
    <property type="project" value="TreeGrafter"/>
</dbReference>
<dbReference type="Gene3D" id="3.30.160.20">
    <property type="match status" value="1"/>
</dbReference>
<dbReference type="InterPro" id="IPR010982">
    <property type="entry name" value="Lambda_DNA-bd_dom_sf"/>
</dbReference>
<dbReference type="SMART" id="SM00358">
    <property type="entry name" value="DSRM"/>
    <property type="match status" value="1"/>
</dbReference>
<proteinExistence type="predicted"/>
<dbReference type="InterPro" id="IPR001387">
    <property type="entry name" value="Cro/C1-type_HTH"/>
</dbReference>
<dbReference type="EnsemblMetazoa" id="XM_011407315.2">
    <property type="protein sequence ID" value="XP_011405617.2"/>
    <property type="gene ID" value="LOC105313684"/>
</dbReference>
<evidence type="ECO:0000259" key="3">
    <source>
        <dbReference type="PROSITE" id="PS50137"/>
    </source>
</evidence>
<dbReference type="GO" id="GO:0003723">
    <property type="term" value="F:RNA binding"/>
    <property type="evidence" value="ECO:0007669"/>
    <property type="project" value="UniProtKB-UniRule"/>
</dbReference>
<evidence type="ECO:0000256" key="1">
    <source>
        <dbReference type="ARBA" id="ARBA00023125"/>
    </source>
</evidence>
<dbReference type="EnsemblMetazoa" id="Aqu2.1.24824_001">
    <property type="protein sequence ID" value="Aqu2.1.24824_001"/>
    <property type="gene ID" value="Aqu2.1.24824"/>
</dbReference>
<dbReference type="PROSITE" id="PS50137">
    <property type="entry name" value="DS_RBD"/>
    <property type="match status" value="1"/>
</dbReference>
<sequence>MEKNPISKLQEITQSWKLAIPSYRESDGTYQLFGCEVTINLEGETIAFSALGRNKKESKAKAAEKALEYIKEYCPHFMEPPPLPPLESIGAVGGATAVLKNPSSQLNKQKSDALDMRELARETEELKHVQVGLDMGRLIQQSRSKAKLSQKDLAARINEKSQVISDYEQGKAIPNAGVLKKMERALGVHLTGEWAGQPLQRHK</sequence>
<dbReference type="CDD" id="cd00093">
    <property type="entry name" value="HTH_XRE"/>
    <property type="match status" value="1"/>
</dbReference>
<dbReference type="SMART" id="SM00530">
    <property type="entry name" value="HTH_XRE"/>
    <property type="match status" value="1"/>
</dbReference>
<dbReference type="InParanoid" id="A0A1X7UBF6"/>
<dbReference type="GO" id="GO:0003677">
    <property type="term" value="F:DNA binding"/>
    <property type="evidence" value="ECO:0007669"/>
    <property type="project" value="UniProtKB-KW"/>
</dbReference>
<dbReference type="PANTHER" id="PTHR10245:SF15">
    <property type="entry name" value="ENDOTHELIAL DIFFERENTIATION-RELATED FACTOR 1"/>
    <property type="match status" value="1"/>
</dbReference>
<dbReference type="PROSITE" id="PS50943">
    <property type="entry name" value="HTH_CROC1"/>
    <property type="match status" value="1"/>
</dbReference>
<evidence type="ECO:0000313" key="6">
    <source>
        <dbReference type="Proteomes" id="UP000007879"/>
    </source>
</evidence>